<feature type="region of interest" description="Disordered" evidence="2">
    <location>
        <begin position="15"/>
        <end position="44"/>
    </location>
</feature>
<evidence type="ECO:0000259" key="3">
    <source>
        <dbReference type="SMART" id="SM00382"/>
    </source>
</evidence>
<dbReference type="SUPFAM" id="SSF52540">
    <property type="entry name" value="P-loop containing nucleoside triphosphate hydrolases"/>
    <property type="match status" value="1"/>
</dbReference>
<dbReference type="OrthoDB" id="9783370at2"/>
<dbReference type="Gene3D" id="3.40.50.300">
    <property type="entry name" value="P-loop containing nucleotide triphosphate hydrolases"/>
    <property type="match status" value="1"/>
</dbReference>
<evidence type="ECO:0000313" key="5">
    <source>
        <dbReference type="Proteomes" id="UP000318741"/>
    </source>
</evidence>
<protein>
    <recommendedName>
        <fullName evidence="3">AAA+ ATPase domain-containing protein</fullName>
    </recommendedName>
</protein>
<dbReference type="SMART" id="SM00382">
    <property type="entry name" value="AAA"/>
    <property type="match status" value="1"/>
</dbReference>
<dbReference type="EMBL" id="CP036265">
    <property type="protein sequence ID" value="QDT15945.1"/>
    <property type="molecule type" value="Genomic_DNA"/>
</dbReference>
<organism evidence="4 5">
    <name type="scientific">Alienimonas californiensis</name>
    <dbReference type="NCBI Taxonomy" id="2527989"/>
    <lineage>
        <taxon>Bacteria</taxon>
        <taxon>Pseudomonadati</taxon>
        <taxon>Planctomycetota</taxon>
        <taxon>Planctomycetia</taxon>
        <taxon>Planctomycetales</taxon>
        <taxon>Planctomycetaceae</taxon>
        <taxon>Alienimonas</taxon>
    </lineage>
</organism>
<proteinExistence type="predicted"/>
<feature type="compositionally biased region" description="Basic and acidic residues" evidence="2">
    <location>
        <begin position="24"/>
        <end position="33"/>
    </location>
</feature>
<evidence type="ECO:0000256" key="2">
    <source>
        <dbReference type="SAM" id="MobiDB-lite"/>
    </source>
</evidence>
<dbReference type="InterPro" id="IPR036390">
    <property type="entry name" value="WH_DNA-bd_sf"/>
</dbReference>
<evidence type="ECO:0000313" key="4">
    <source>
        <dbReference type="EMBL" id="QDT15945.1"/>
    </source>
</evidence>
<accession>A0A517P9B2</accession>
<sequence length="537" mass="58394">MSLLADATLAPAEFLARLRGGDPPPERTDESLEARPASASAAATALMHAVADEQNAAPRRPATDFDDPRDVLAGVDPAALAAAAQAAAGDGPGAAERLTALYDRVEALLGPPPSAEDAPEFRPPSPNTLEEAGLTEDDVERLVLKYLLNVGSASGRAVCRQIKLPFTIVDPIVSKLRKAQYLTFNGAAEAGDYHYQITEAGRAAAAKFSRECTYFGAAPVPLEQYLAAMSAQSIAGQVATEAGLRAAFSDLLINEAMFERLGPAINSGRGMFLFGEPGNGKTSIAERITRAFGSAIWIPRTITVDGDVLRLFDPGLHEEVNAGLGDGLLDLSGVDARWVKIVRPTVIAGGELTMQELEVVQNPITKICEAPLQLKSNCGTLVIDDFGRQTMPVDVLLNRWIVPLEKRYDFLNLPSGKKVQVPFDQLIVFSTNLEPRDLVDGAFLRRIPYKIEVPDPSREEFTALMKIMCGALKIDFDSEAVEYLIETHYVQAKRPYRCCQPRDLLMQVRNYCAYKQRPVTLTSESFDFAVANYFSVM</sequence>
<dbReference type="SUPFAM" id="SSF46785">
    <property type="entry name" value="Winged helix' DNA-binding domain"/>
    <property type="match status" value="1"/>
</dbReference>
<feature type="region of interest" description="Disordered" evidence="2">
    <location>
        <begin position="109"/>
        <end position="131"/>
    </location>
</feature>
<dbReference type="InterPro" id="IPR027417">
    <property type="entry name" value="P-loop_NTPase"/>
</dbReference>
<name>A0A517P9B2_9PLAN</name>
<evidence type="ECO:0000256" key="1">
    <source>
        <dbReference type="ARBA" id="ARBA00023125"/>
    </source>
</evidence>
<dbReference type="KEGG" id="acaf:CA12_20430"/>
<dbReference type="AlphaFoldDB" id="A0A517P9B2"/>
<gene>
    <name evidence="4" type="ORF">CA12_20430</name>
</gene>
<dbReference type="Proteomes" id="UP000318741">
    <property type="component" value="Chromosome"/>
</dbReference>
<keyword evidence="1" id="KW-0238">DNA-binding</keyword>
<feature type="compositionally biased region" description="Low complexity" evidence="2">
    <location>
        <begin position="34"/>
        <end position="44"/>
    </location>
</feature>
<dbReference type="GO" id="GO:0003677">
    <property type="term" value="F:DNA binding"/>
    <property type="evidence" value="ECO:0007669"/>
    <property type="project" value="UniProtKB-KW"/>
</dbReference>
<reference evidence="4 5" key="1">
    <citation type="submission" date="2019-02" db="EMBL/GenBank/DDBJ databases">
        <title>Deep-cultivation of Planctomycetes and their phenomic and genomic characterization uncovers novel biology.</title>
        <authorList>
            <person name="Wiegand S."/>
            <person name="Jogler M."/>
            <person name="Boedeker C."/>
            <person name="Pinto D."/>
            <person name="Vollmers J."/>
            <person name="Rivas-Marin E."/>
            <person name="Kohn T."/>
            <person name="Peeters S.H."/>
            <person name="Heuer A."/>
            <person name="Rast P."/>
            <person name="Oberbeckmann S."/>
            <person name="Bunk B."/>
            <person name="Jeske O."/>
            <person name="Meyerdierks A."/>
            <person name="Storesund J.E."/>
            <person name="Kallscheuer N."/>
            <person name="Luecker S."/>
            <person name="Lage O.M."/>
            <person name="Pohl T."/>
            <person name="Merkel B.J."/>
            <person name="Hornburger P."/>
            <person name="Mueller R.-W."/>
            <person name="Bruemmer F."/>
            <person name="Labrenz M."/>
            <person name="Spormann A.M."/>
            <person name="Op den Camp H."/>
            <person name="Overmann J."/>
            <person name="Amann R."/>
            <person name="Jetten M.S.M."/>
            <person name="Mascher T."/>
            <person name="Medema M.H."/>
            <person name="Devos D.P."/>
            <person name="Kaster A.-K."/>
            <person name="Ovreas L."/>
            <person name="Rohde M."/>
            <person name="Galperin M.Y."/>
            <person name="Jogler C."/>
        </authorList>
    </citation>
    <scope>NUCLEOTIDE SEQUENCE [LARGE SCALE GENOMIC DNA]</scope>
    <source>
        <strain evidence="4 5">CA12</strain>
    </source>
</reference>
<dbReference type="RefSeq" id="WP_145358837.1">
    <property type="nucleotide sequence ID" value="NZ_CP036265.1"/>
</dbReference>
<dbReference type="InterPro" id="IPR003593">
    <property type="entry name" value="AAA+_ATPase"/>
</dbReference>
<keyword evidence="5" id="KW-1185">Reference proteome</keyword>
<feature type="domain" description="AAA+ ATPase" evidence="3">
    <location>
        <begin position="267"/>
        <end position="457"/>
    </location>
</feature>